<keyword evidence="2" id="KW-1185">Reference proteome</keyword>
<protein>
    <submittedName>
        <fullName evidence="1">Glycoside hydrolase family 2</fullName>
    </submittedName>
</protein>
<dbReference type="PANTHER" id="PTHR36848:SF2">
    <property type="entry name" value="SECRETED PROTEIN"/>
    <property type="match status" value="1"/>
</dbReference>
<comment type="caution">
    <text evidence="1">The sequence shown here is derived from an EMBL/GenBank/DDBJ whole genome shotgun (WGS) entry which is preliminary data.</text>
</comment>
<evidence type="ECO:0000313" key="1">
    <source>
        <dbReference type="EMBL" id="PLS05408.1"/>
    </source>
</evidence>
<gene>
    <name evidence="1" type="ORF">CVD27_10440</name>
</gene>
<dbReference type="OrthoDB" id="9761519at2"/>
<dbReference type="SUPFAM" id="SSF49785">
    <property type="entry name" value="Galactose-binding domain-like"/>
    <property type="match status" value="1"/>
</dbReference>
<keyword evidence="1" id="KW-0378">Hydrolase</keyword>
<organism evidence="1 2">
    <name type="scientific">Neobacillus cucumis</name>
    <dbReference type="NCBI Taxonomy" id="1740721"/>
    <lineage>
        <taxon>Bacteria</taxon>
        <taxon>Bacillati</taxon>
        <taxon>Bacillota</taxon>
        <taxon>Bacilli</taxon>
        <taxon>Bacillales</taxon>
        <taxon>Bacillaceae</taxon>
        <taxon>Neobacillus</taxon>
    </lineage>
</organism>
<dbReference type="EMBL" id="PGVE01000041">
    <property type="protein sequence ID" value="PLS05408.1"/>
    <property type="molecule type" value="Genomic_DNA"/>
</dbReference>
<sequence>MNKTVQDLMNHQTENYILPFLWMRGEEEPVIREEIARIYECGIRGICVEARPHPDFAGPGWWHDLDIVMDEAKKRGMRVWVLDDAHFPTGYANGLIEKKYPNRKKTYINYNTVDVLGAQNEVKIHITPMLKPKTSWLDIGKPIDKEEQKKNQLISVVAAKLVTDGIIHEELIDLTDRVEGDFLTCTLPEGPWRVYVVYETKTDGGNPKYINMIDEESVSTQLEAVYEPHFQHYKEEFGKTFAGFFSDEPAFGNVNGFDFNESIGRKDMPLPWSEEVKNMLMDDLKGNWRVFLPYLWNSSEEMKQCVHTRYTYMDIVTRLYEKNFSNQLGKWCEAHNVEYIGHVIEDNDQHSRLGSGAGHFFRALSGQHMSGIDVIGGQVIFGGAGLERRGLFKGDGEFYHYTLGKLGSSYGHLDPKKKGRTMCELFGAYGWKLGVRDMKYILDHLVVRGINYLVPHAFSMREYPDFDCPPHFYARGHNPQFKHFAHLMHYANRLCHIFNGGRHVAPVAVLYQGESEWSGNSMKMQKPARVLIENQIDFDFVSIDILTDLGLYNGRLENKHLIINGEEFKCLVIPYSQYITKELAAFIKNAAGLEIIFVDNKPEGISNAVDGQEISELLKAVEKCKVIPLKELVSELQAEGIYDIKLKQPFKDLTYYHYIKENNIYMFQNESAHETFSGEIELSMGESAVVYHGLENKFENLKVNREKGKSIIYLELKPYESCVIFESDENPAGEAEFYSPLSIKLNECEKVLNLSSEWNYSLVKNKEYPKFGEVNLMKELIPISKENPAFTGIIKYEKTVDLEEQPEQGYLSIEYIFEAVEVWINDEYIGMKICPPYQFEVGNYLRKGTNTIRVEVATTLDRDRLNQPEPPFIIWHDPMDPTGMFGKITLSCV</sequence>
<dbReference type="AlphaFoldDB" id="A0A2N5HIT0"/>
<dbReference type="Gene3D" id="2.60.120.260">
    <property type="entry name" value="Galactose-binding domain-like"/>
    <property type="match status" value="1"/>
</dbReference>
<dbReference type="InterPro" id="IPR008979">
    <property type="entry name" value="Galactose-bd-like_sf"/>
</dbReference>
<dbReference type="Proteomes" id="UP000234950">
    <property type="component" value="Unassembled WGS sequence"/>
</dbReference>
<dbReference type="GO" id="GO:0016787">
    <property type="term" value="F:hydrolase activity"/>
    <property type="evidence" value="ECO:0007669"/>
    <property type="project" value="UniProtKB-KW"/>
</dbReference>
<evidence type="ECO:0000313" key="2">
    <source>
        <dbReference type="Proteomes" id="UP000234950"/>
    </source>
</evidence>
<dbReference type="InterPro" id="IPR053161">
    <property type="entry name" value="Ulvan_degrading_GH"/>
</dbReference>
<dbReference type="PANTHER" id="PTHR36848">
    <property type="entry name" value="DNA-BINDING PROTEIN (PUTATIVE SECRETED PROTEIN)-RELATED"/>
    <property type="match status" value="1"/>
</dbReference>
<proteinExistence type="predicted"/>
<name>A0A2N5HIT0_9BACI</name>
<dbReference type="RefSeq" id="WP_101647848.1">
    <property type="nucleotide sequence ID" value="NZ_PGVE01000041.1"/>
</dbReference>
<reference evidence="1 2" key="1">
    <citation type="submission" date="2017-11" db="EMBL/GenBank/DDBJ databases">
        <title>Comparitive Functional Genomics of Dry Heat Resistant strains isolated from the Viking Spacecraft.</title>
        <authorList>
            <person name="Seuylemezian A."/>
            <person name="Cooper K."/>
            <person name="Vaishampayan P."/>
        </authorList>
    </citation>
    <scope>NUCLEOTIDE SEQUENCE [LARGE SCALE GENOMIC DNA]</scope>
    <source>
        <strain evidence="1 2">V32-6</strain>
    </source>
</reference>
<accession>A0A2N5HIT0</accession>